<keyword evidence="1" id="KW-0732">Signal</keyword>
<evidence type="ECO:0000313" key="2">
    <source>
        <dbReference type="EMBL" id="KAF2750550.1"/>
    </source>
</evidence>
<feature type="signal peptide" evidence="1">
    <location>
        <begin position="1"/>
        <end position="18"/>
    </location>
</feature>
<proteinExistence type="predicted"/>
<dbReference type="AlphaFoldDB" id="A0A6A6VLW7"/>
<dbReference type="Proteomes" id="UP000799440">
    <property type="component" value="Unassembled WGS sequence"/>
</dbReference>
<evidence type="ECO:0000313" key="3">
    <source>
        <dbReference type="Proteomes" id="UP000799440"/>
    </source>
</evidence>
<dbReference type="EMBL" id="MU006563">
    <property type="protein sequence ID" value="KAF2750550.1"/>
    <property type="molecule type" value="Genomic_DNA"/>
</dbReference>
<sequence>MKFSLLLTLLTSSTLVAARYEKCTYWDGGKNYKGVCDYPAECIEKEGGFIIDNRCPGDKWNKCCIVKRGCNGASSYCSNHGGWMGPLGRSQCDWYGGKWLSGKCPGPPDVRCCDTPAG</sequence>
<dbReference type="OrthoDB" id="2251794at2759"/>
<evidence type="ECO:0000256" key="1">
    <source>
        <dbReference type="SAM" id="SignalP"/>
    </source>
</evidence>
<organism evidence="2 3">
    <name type="scientific">Sporormia fimetaria CBS 119925</name>
    <dbReference type="NCBI Taxonomy" id="1340428"/>
    <lineage>
        <taxon>Eukaryota</taxon>
        <taxon>Fungi</taxon>
        <taxon>Dikarya</taxon>
        <taxon>Ascomycota</taxon>
        <taxon>Pezizomycotina</taxon>
        <taxon>Dothideomycetes</taxon>
        <taxon>Pleosporomycetidae</taxon>
        <taxon>Pleosporales</taxon>
        <taxon>Sporormiaceae</taxon>
        <taxon>Sporormia</taxon>
    </lineage>
</organism>
<keyword evidence="3" id="KW-1185">Reference proteome</keyword>
<protein>
    <submittedName>
        <fullName evidence="2">Uncharacterized protein</fullName>
    </submittedName>
</protein>
<gene>
    <name evidence="2" type="ORF">M011DRAFT_474072</name>
</gene>
<name>A0A6A6VLW7_9PLEO</name>
<accession>A0A6A6VLW7</accession>
<reference evidence="2" key="1">
    <citation type="journal article" date="2020" name="Stud. Mycol.">
        <title>101 Dothideomycetes genomes: a test case for predicting lifestyles and emergence of pathogens.</title>
        <authorList>
            <person name="Haridas S."/>
            <person name="Albert R."/>
            <person name="Binder M."/>
            <person name="Bloem J."/>
            <person name="Labutti K."/>
            <person name="Salamov A."/>
            <person name="Andreopoulos B."/>
            <person name="Baker S."/>
            <person name="Barry K."/>
            <person name="Bills G."/>
            <person name="Bluhm B."/>
            <person name="Cannon C."/>
            <person name="Castanera R."/>
            <person name="Culley D."/>
            <person name="Daum C."/>
            <person name="Ezra D."/>
            <person name="Gonzalez J."/>
            <person name="Henrissat B."/>
            <person name="Kuo A."/>
            <person name="Liang C."/>
            <person name="Lipzen A."/>
            <person name="Lutzoni F."/>
            <person name="Magnuson J."/>
            <person name="Mondo S."/>
            <person name="Nolan M."/>
            <person name="Ohm R."/>
            <person name="Pangilinan J."/>
            <person name="Park H.-J."/>
            <person name="Ramirez L."/>
            <person name="Alfaro M."/>
            <person name="Sun H."/>
            <person name="Tritt A."/>
            <person name="Yoshinaga Y."/>
            <person name="Zwiers L.-H."/>
            <person name="Turgeon B."/>
            <person name="Goodwin S."/>
            <person name="Spatafora J."/>
            <person name="Crous P."/>
            <person name="Grigoriev I."/>
        </authorList>
    </citation>
    <scope>NUCLEOTIDE SEQUENCE</scope>
    <source>
        <strain evidence="2">CBS 119925</strain>
    </source>
</reference>
<feature type="chain" id="PRO_5025366573" evidence="1">
    <location>
        <begin position="19"/>
        <end position="118"/>
    </location>
</feature>